<name>A0ABQ5KIM9_9EUKA</name>
<feature type="compositionally biased region" description="Polar residues" evidence="2">
    <location>
        <begin position="466"/>
        <end position="486"/>
    </location>
</feature>
<dbReference type="Gene3D" id="3.90.228.10">
    <property type="match status" value="1"/>
</dbReference>
<accession>A0ABQ5KIM9</accession>
<dbReference type="PANTHER" id="PTHR45740">
    <property type="entry name" value="POLY [ADP-RIBOSE] POLYMERASE"/>
    <property type="match status" value="1"/>
</dbReference>
<dbReference type="PANTHER" id="PTHR45740:SF2">
    <property type="entry name" value="POLY [ADP-RIBOSE] POLYMERASE"/>
    <property type="match status" value="1"/>
</dbReference>
<organism evidence="4 5">
    <name type="scientific">Aduncisulcus paluster</name>
    <dbReference type="NCBI Taxonomy" id="2918883"/>
    <lineage>
        <taxon>Eukaryota</taxon>
        <taxon>Metamonada</taxon>
        <taxon>Carpediemonas-like organisms</taxon>
        <taxon>Aduncisulcus</taxon>
    </lineage>
</organism>
<feature type="coiled-coil region" evidence="1">
    <location>
        <begin position="651"/>
        <end position="678"/>
    </location>
</feature>
<dbReference type="InterPro" id="IPR012317">
    <property type="entry name" value="Poly(ADP-ribose)pol_cat_dom"/>
</dbReference>
<dbReference type="EMBL" id="BQXS01009980">
    <property type="protein sequence ID" value="GKT32381.1"/>
    <property type="molecule type" value="Genomic_DNA"/>
</dbReference>
<dbReference type="InterPro" id="IPR051712">
    <property type="entry name" value="ARTD-AVP"/>
</dbReference>
<evidence type="ECO:0000256" key="2">
    <source>
        <dbReference type="SAM" id="MobiDB-lite"/>
    </source>
</evidence>
<feature type="domain" description="PARP catalytic" evidence="3">
    <location>
        <begin position="1271"/>
        <end position="1443"/>
    </location>
</feature>
<comment type="caution">
    <text evidence="4">The sequence shown here is derived from an EMBL/GenBank/DDBJ whole genome shotgun (WGS) entry which is preliminary data.</text>
</comment>
<evidence type="ECO:0000256" key="1">
    <source>
        <dbReference type="SAM" id="Coils"/>
    </source>
</evidence>
<dbReference type="SUPFAM" id="SSF56399">
    <property type="entry name" value="ADP-ribosylation"/>
    <property type="match status" value="1"/>
</dbReference>
<feature type="region of interest" description="Disordered" evidence="2">
    <location>
        <begin position="817"/>
        <end position="854"/>
    </location>
</feature>
<feature type="compositionally biased region" description="Low complexity" evidence="2">
    <location>
        <begin position="400"/>
        <end position="429"/>
    </location>
</feature>
<evidence type="ECO:0000313" key="5">
    <source>
        <dbReference type="Proteomes" id="UP001057375"/>
    </source>
</evidence>
<proteinExistence type="predicted"/>
<evidence type="ECO:0000259" key="3">
    <source>
        <dbReference type="Pfam" id="PF00644"/>
    </source>
</evidence>
<protein>
    <submittedName>
        <fullName evidence="4">Unnamed protein product</fullName>
    </submittedName>
</protein>
<dbReference type="Pfam" id="PF00644">
    <property type="entry name" value="PARP"/>
    <property type="match status" value="1"/>
</dbReference>
<sequence length="1444" mass="166933">MEYKLEKIDCDFAFEDKICGDLVLRFYSDFLSISKIKNEGNQLKFEIGQKKLQILDSSGKEMAIDIFPVDETRYVLVIVSLLKIPSSNGSKIVIESWEIDFLEARKDILPKDKIETVEEFLQVIPNRSTVELMCWALPGISGEERDVDVFFSFYPDDMERKKCLFCHNPLVHPHPILQTKLICWALPGISGEERDVDVFFSFYPDDMERKKCLFCHNPLVHPHPILQTSHKFRPGPKNIFRFDSEDILCSFGRCPLHKIWKYKMKRLKLEKVPEISFPLASGKIFSSSPPGIKQKPIEISYIQTSPFALMFSTYKNTLFFGSDTHTQSVICSMPNFSIKAVIQVRDQFWVLDNQNRAYFIRPIAKAQAVDHSSLFHAVDTKSHPKHPRSEPMLPLPPRSNPSSSLPSPIPSSSPLISPSMSMPSSISPSQDDDTDVASNSSCQGPLSSESSNIDSTDDDSPIDSIKASSTEPNSCDETSTSLPQTPIQREIVETEKKFTPDEELCHGTLFQGKSYQGESTSAFVSGNEFEIEWWRVPKSLFVSLNEILELLKGRKSGDIFVDCPYFRRVKRCFSEFILSWKDVLGIGDISLLSSPVPLNIEREWNKQLEALEKRRDECHEKCFSEFILSWKDVLGIGDISLLSSPVPLNIEREWNKQLEALEKRRDECHEKFNLIEEETKGLTHEALLQISQTKLDCKSQSESRRENITQIQDGIFSNAIDTFHLICYMKELFKMKSDFDKKRKIMEEKREEAKKLLCQCERNYRKFKNCMDGKRRKKFFDHSLDLLRKLLKMVLDDELSPDTLFSELTIWSHNDPTDELEESDGELSSTSNSSDVISGSSTEDEPESSISGNSKSVSMLDTSILVPCYVNVEDFNYYTHLPFLVPGLDQYIVRPVRIEKYSSDVLVVYFPQMTPIISNEKSHRYSFYSSYLVYQFISAIAGSFIRSDEMYHVISRIDRCVSLFWPGSLNPTVNVCMCLHTSNDLLFDGRKSLSWDIKEMWSCTNSILDERRNSEFFCDMFAKDFWKYSPSFLAILKDIDGLEHEKRSEKEVKQLENEIEQYEKECKLWEHDLKDIQRCIKDLKGEYEIAERKLNEKKAKITVRVEKIQQTNQKRLELKEKLEEVREDIIEKKKLIESSRALQEDHRTLKKDKVRLEKDKDKFKEELTCSKFELTKMRTKLENLRKEQEELGRAVGEKRRSVIEREDEREKLEKKKKELDVKYQAVSQQKQRMISLGPQLYAPPWWVPGKEGLVDVTSSHLLYMQNLCGRSVTVLRVYRVQQKTLWCRYDAHRKRLRQDVMRQSIPTSTDPHAGFCVSQENLDSSINEKLLFHGSPMYKTIQQFGFNDKFSRNGCYGFGVYFAELIGKSLGYNGGNGKMFIARVSLGRKPFIGGCRDKSLRIQPLADGSLSTVVVSSLSVGQQYREFIVPEGTQAYPEYFLEYR</sequence>
<gene>
    <name evidence="4" type="ORF">ADUPG1_006554</name>
</gene>
<evidence type="ECO:0000313" key="4">
    <source>
        <dbReference type="EMBL" id="GKT32381.1"/>
    </source>
</evidence>
<feature type="coiled-coil region" evidence="1">
    <location>
        <begin position="1045"/>
        <end position="1229"/>
    </location>
</feature>
<keyword evidence="1" id="KW-0175">Coiled coil</keyword>
<feature type="region of interest" description="Disordered" evidence="2">
    <location>
        <begin position="379"/>
        <end position="486"/>
    </location>
</feature>
<reference evidence="4" key="1">
    <citation type="submission" date="2022-03" db="EMBL/GenBank/DDBJ databases">
        <title>Draft genome sequence of Aduncisulcus paluster, a free-living microaerophilic Fornicata.</title>
        <authorList>
            <person name="Yuyama I."/>
            <person name="Kume K."/>
            <person name="Tamura T."/>
            <person name="Inagaki Y."/>
            <person name="Hashimoto T."/>
        </authorList>
    </citation>
    <scope>NUCLEOTIDE SEQUENCE</scope>
    <source>
        <strain evidence="4">NY0171</strain>
    </source>
</reference>
<feature type="compositionally biased region" description="Polar residues" evidence="2">
    <location>
        <begin position="832"/>
        <end position="841"/>
    </location>
</feature>
<keyword evidence="5" id="KW-1185">Reference proteome</keyword>
<feature type="compositionally biased region" description="Polar residues" evidence="2">
    <location>
        <begin position="436"/>
        <end position="446"/>
    </location>
</feature>
<dbReference type="Proteomes" id="UP001057375">
    <property type="component" value="Unassembled WGS sequence"/>
</dbReference>